<evidence type="ECO:0000313" key="9">
    <source>
        <dbReference type="Proteomes" id="UP001283361"/>
    </source>
</evidence>
<evidence type="ECO:0000256" key="1">
    <source>
        <dbReference type="ARBA" id="ARBA00004141"/>
    </source>
</evidence>
<evidence type="ECO:0000256" key="3">
    <source>
        <dbReference type="ARBA" id="ARBA00022737"/>
    </source>
</evidence>
<dbReference type="InterPro" id="IPR024862">
    <property type="entry name" value="TRPV"/>
</dbReference>
<dbReference type="AlphaFoldDB" id="A0AAE1DY13"/>
<dbReference type="PANTHER" id="PTHR10582:SF28">
    <property type="entry name" value="NANCHUNG, ISOFORM B"/>
    <property type="match status" value="1"/>
</dbReference>
<keyword evidence="3" id="KW-0677">Repeat</keyword>
<dbReference type="Proteomes" id="UP001283361">
    <property type="component" value="Unassembled WGS sequence"/>
</dbReference>
<comment type="subcellular location">
    <subcellularLocation>
        <location evidence="1">Membrane</location>
        <topology evidence="1">Multi-pass membrane protein</topology>
    </subcellularLocation>
</comment>
<evidence type="ECO:0000256" key="5">
    <source>
        <dbReference type="ARBA" id="ARBA00023136"/>
    </source>
</evidence>
<organism evidence="8 9">
    <name type="scientific">Elysia crispata</name>
    <name type="common">lettuce slug</name>
    <dbReference type="NCBI Taxonomy" id="231223"/>
    <lineage>
        <taxon>Eukaryota</taxon>
        <taxon>Metazoa</taxon>
        <taxon>Spiralia</taxon>
        <taxon>Lophotrochozoa</taxon>
        <taxon>Mollusca</taxon>
        <taxon>Gastropoda</taxon>
        <taxon>Heterobranchia</taxon>
        <taxon>Euthyneura</taxon>
        <taxon>Panpulmonata</taxon>
        <taxon>Sacoglossa</taxon>
        <taxon>Placobranchoidea</taxon>
        <taxon>Plakobranchidae</taxon>
        <taxon>Elysia</taxon>
    </lineage>
</organism>
<dbReference type="GO" id="GO:0005886">
    <property type="term" value="C:plasma membrane"/>
    <property type="evidence" value="ECO:0007669"/>
    <property type="project" value="TreeGrafter"/>
</dbReference>
<keyword evidence="9" id="KW-1185">Reference proteome</keyword>
<keyword evidence="4 6" id="KW-1133">Transmembrane helix</keyword>
<dbReference type="EMBL" id="JAWDGP010001883">
    <property type="protein sequence ID" value="KAK3787199.1"/>
    <property type="molecule type" value="Genomic_DNA"/>
</dbReference>
<evidence type="ECO:0000256" key="6">
    <source>
        <dbReference type="SAM" id="Phobius"/>
    </source>
</evidence>
<dbReference type="InterPro" id="IPR005821">
    <property type="entry name" value="Ion_trans_dom"/>
</dbReference>
<gene>
    <name evidence="8" type="ORF">RRG08_040329</name>
</gene>
<reference evidence="8" key="1">
    <citation type="journal article" date="2023" name="G3 (Bethesda)">
        <title>A reference genome for the long-term kleptoplast-retaining sea slug Elysia crispata morphotype clarki.</title>
        <authorList>
            <person name="Eastman K.E."/>
            <person name="Pendleton A.L."/>
            <person name="Shaikh M.A."/>
            <person name="Suttiyut T."/>
            <person name="Ogas R."/>
            <person name="Tomko P."/>
            <person name="Gavelis G."/>
            <person name="Widhalm J.R."/>
            <person name="Wisecaver J.H."/>
        </authorList>
    </citation>
    <scope>NUCLEOTIDE SEQUENCE</scope>
    <source>
        <strain evidence="8">ECLA1</strain>
    </source>
</reference>
<name>A0AAE1DY13_9GAST</name>
<accession>A0AAE1DY13</accession>
<evidence type="ECO:0000256" key="4">
    <source>
        <dbReference type="ARBA" id="ARBA00022989"/>
    </source>
</evidence>
<protein>
    <recommendedName>
        <fullName evidence="7">Ion transport domain-containing protein</fullName>
    </recommendedName>
</protein>
<sequence>MEKAVQAIYIPFRDTENPVFSDPLETIVGIFSMSVGDFEDLYEYFSELSSPFQGICKAIFCVYMIMVTILLVNILIAMMGRTYEMVTNSQKEWFRQWANIVLVLEQTVTTVTITVAMSR</sequence>
<evidence type="ECO:0000313" key="8">
    <source>
        <dbReference type="EMBL" id="KAK3787199.1"/>
    </source>
</evidence>
<dbReference type="GO" id="GO:0098703">
    <property type="term" value="P:calcium ion import across plasma membrane"/>
    <property type="evidence" value="ECO:0007669"/>
    <property type="project" value="TreeGrafter"/>
</dbReference>
<keyword evidence="5 6" id="KW-0472">Membrane</keyword>
<dbReference type="PANTHER" id="PTHR10582">
    <property type="entry name" value="TRANSIENT RECEPTOR POTENTIAL ION CHANNEL PROTEIN"/>
    <property type="match status" value="1"/>
</dbReference>
<evidence type="ECO:0000256" key="2">
    <source>
        <dbReference type="ARBA" id="ARBA00022692"/>
    </source>
</evidence>
<evidence type="ECO:0000259" key="7">
    <source>
        <dbReference type="Pfam" id="PF00520"/>
    </source>
</evidence>
<dbReference type="Pfam" id="PF00520">
    <property type="entry name" value="Ion_trans"/>
    <property type="match status" value="1"/>
</dbReference>
<proteinExistence type="predicted"/>
<comment type="caution">
    <text evidence="8">The sequence shown here is derived from an EMBL/GenBank/DDBJ whole genome shotgun (WGS) entry which is preliminary data.</text>
</comment>
<feature type="transmembrane region" description="Helical" evidence="6">
    <location>
        <begin position="97"/>
        <end position="117"/>
    </location>
</feature>
<dbReference type="GO" id="GO:0005262">
    <property type="term" value="F:calcium channel activity"/>
    <property type="evidence" value="ECO:0007669"/>
    <property type="project" value="TreeGrafter"/>
</dbReference>
<feature type="transmembrane region" description="Helical" evidence="6">
    <location>
        <begin position="52"/>
        <end position="76"/>
    </location>
</feature>
<feature type="domain" description="Ion transport" evidence="7">
    <location>
        <begin position="17"/>
        <end position="90"/>
    </location>
</feature>
<keyword evidence="2 6" id="KW-0812">Transmembrane</keyword>